<sequence>MNKVLKVIGYIFVVIMAIITVFPFLYMISSSLMSFQEVTSIPPKLIPEKLMFENYREAMKVAPFARYFMNTVGVSLVNTLVTLFTTTLAAFALNFMNFKYKKLLQGFMLSLLMIPFEIIIFTNFSTIARLGLIDTYAALIIPFLASVFYIFYLKEFLSSIPMDFYKAAKVDGASDFEFITRVMIPMSKSTLFTIGLLNFITGWNSFLWPILVTNSTNMRLISNGLSAFATEAGQLIHLQMAASTITIMPILILYFIFRKQILSGVSYGGIKR</sequence>
<protein>
    <submittedName>
        <fullName evidence="9">ABC transporter, permease protein</fullName>
    </submittedName>
</protein>
<dbReference type="RefSeq" id="WP_004834784.1">
    <property type="nucleotide sequence ID" value="NZ_AEXM01000016.1"/>
</dbReference>
<dbReference type="SUPFAM" id="SSF161098">
    <property type="entry name" value="MetI-like"/>
    <property type="match status" value="1"/>
</dbReference>
<comment type="subcellular location">
    <subcellularLocation>
        <location evidence="1 7">Cell membrane</location>
        <topology evidence="1 7">Multi-pass membrane protein</topology>
    </subcellularLocation>
</comment>
<keyword evidence="10" id="KW-1185">Reference proteome</keyword>
<evidence type="ECO:0000256" key="5">
    <source>
        <dbReference type="ARBA" id="ARBA00022989"/>
    </source>
</evidence>
<dbReference type="Pfam" id="PF00528">
    <property type="entry name" value="BPD_transp_1"/>
    <property type="match status" value="1"/>
</dbReference>
<dbReference type="eggNOG" id="COG0395">
    <property type="taxonomic scope" value="Bacteria"/>
</dbReference>
<dbReference type="PATRIC" id="fig|879305.3.peg.828"/>
<evidence type="ECO:0000256" key="6">
    <source>
        <dbReference type="ARBA" id="ARBA00023136"/>
    </source>
</evidence>
<proteinExistence type="inferred from homology"/>
<dbReference type="Proteomes" id="UP000005286">
    <property type="component" value="Unassembled WGS sequence"/>
</dbReference>
<dbReference type="GO" id="GO:0055085">
    <property type="term" value="P:transmembrane transport"/>
    <property type="evidence" value="ECO:0007669"/>
    <property type="project" value="InterPro"/>
</dbReference>
<evidence type="ECO:0000256" key="3">
    <source>
        <dbReference type="ARBA" id="ARBA00022475"/>
    </source>
</evidence>
<evidence type="ECO:0000313" key="10">
    <source>
        <dbReference type="Proteomes" id="UP000005286"/>
    </source>
</evidence>
<feature type="transmembrane region" description="Helical" evidence="7">
    <location>
        <begin position="191"/>
        <end position="212"/>
    </location>
</feature>
<feature type="transmembrane region" description="Helical" evidence="7">
    <location>
        <begin position="7"/>
        <end position="28"/>
    </location>
</feature>
<evidence type="ECO:0000313" key="9">
    <source>
        <dbReference type="EMBL" id="EGC82191.1"/>
    </source>
</evidence>
<feature type="transmembrane region" description="Helical" evidence="7">
    <location>
        <begin position="103"/>
        <end position="124"/>
    </location>
</feature>
<keyword evidence="4 7" id="KW-0812">Transmembrane</keyword>
<dbReference type="PROSITE" id="PS50928">
    <property type="entry name" value="ABC_TM1"/>
    <property type="match status" value="1"/>
</dbReference>
<dbReference type="Gene3D" id="1.10.3720.10">
    <property type="entry name" value="MetI-like"/>
    <property type="match status" value="1"/>
</dbReference>
<feature type="transmembrane region" description="Helical" evidence="7">
    <location>
        <begin position="136"/>
        <end position="153"/>
    </location>
</feature>
<feature type="domain" description="ABC transmembrane type-1" evidence="8">
    <location>
        <begin position="68"/>
        <end position="257"/>
    </location>
</feature>
<dbReference type="InterPro" id="IPR000515">
    <property type="entry name" value="MetI-like"/>
</dbReference>
<feature type="transmembrane region" description="Helical" evidence="7">
    <location>
        <begin position="67"/>
        <end position="91"/>
    </location>
</feature>
<dbReference type="CDD" id="cd06261">
    <property type="entry name" value="TM_PBP2"/>
    <property type="match status" value="1"/>
</dbReference>
<keyword evidence="3" id="KW-1003">Cell membrane</keyword>
<dbReference type="PANTHER" id="PTHR43744">
    <property type="entry name" value="ABC TRANSPORTER PERMEASE PROTEIN MG189-RELATED-RELATED"/>
    <property type="match status" value="1"/>
</dbReference>
<keyword evidence="2 7" id="KW-0813">Transport</keyword>
<reference evidence="9 10" key="1">
    <citation type="submission" date="2011-01" db="EMBL/GenBank/DDBJ databases">
        <authorList>
            <person name="Durkin A.S."/>
            <person name="Madupu R."/>
            <person name="Torralba M."/>
            <person name="Gillis M."/>
            <person name="Methe B."/>
            <person name="Sutton G."/>
            <person name="Nelson K.E."/>
        </authorList>
    </citation>
    <scope>NUCLEOTIDE SEQUENCE [LARGE SCALE GENOMIC DNA]</scope>
    <source>
        <strain evidence="9 10">ACS-065-V-Col13</strain>
    </source>
</reference>
<evidence type="ECO:0000256" key="1">
    <source>
        <dbReference type="ARBA" id="ARBA00004651"/>
    </source>
</evidence>
<dbReference type="STRING" id="879305.HMPREF9290_0831"/>
<accession>F0GVJ8</accession>
<comment type="caution">
    <text evidence="9">The sequence shown here is derived from an EMBL/GenBank/DDBJ whole genome shotgun (WGS) entry which is preliminary data.</text>
</comment>
<dbReference type="AlphaFoldDB" id="F0GVJ8"/>
<organism evidence="9 10">
    <name type="scientific">Anaerococcus prevotii ACS-065-V-Col13</name>
    <dbReference type="NCBI Taxonomy" id="879305"/>
    <lineage>
        <taxon>Bacteria</taxon>
        <taxon>Bacillati</taxon>
        <taxon>Bacillota</taxon>
        <taxon>Tissierellia</taxon>
        <taxon>Tissierellales</taxon>
        <taxon>Peptoniphilaceae</taxon>
        <taxon>Anaerococcus</taxon>
    </lineage>
</organism>
<dbReference type="PANTHER" id="PTHR43744:SF12">
    <property type="entry name" value="ABC TRANSPORTER PERMEASE PROTEIN MG189-RELATED"/>
    <property type="match status" value="1"/>
</dbReference>
<keyword evidence="5 7" id="KW-1133">Transmembrane helix</keyword>
<evidence type="ECO:0000256" key="7">
    <source>
        <dbReference type="RuleBase" id="RU363032"/>
    </source>
</evidence>
<name>F0GVJ8_9FIRM</name>
<dbReference type="InterPro" id="IPR035906">
    <property type="entry name" value="MetI-like_sf"/>
</dbReference>
<evidence type="ECO:0000256" key="4">
    <source>
        <dbReference type="ARBA" id="ARBA00022692"/>
    </source>
</evidence>
<dbReference type="GO" id="GO:0005886">
    <property type="term" value="C:plasma membrane"/>
    <property type="evidence" value="ECO:0007669"/>
    <property type="project" value="UniProtKB-SubCell"/>
</dbReference>
<comment type="similarity">
    <text evidence="7">Belongs to the binding-protein-dependent transport system permease family.</text>
</comment>
<keyword evidence="6 7" id="KW-0472">Membrane</keyword>
<dbReference type="EMBL" id="AEXM01000016">
    <property type="protein sequence ID" value="EGC82191.1"/>
    <property type="molecule type" value="Genomic_DNA"/>
</dbReference>
<feature type="transmembrane region" description="Helical" evidence="7">
    <location>
        <begin position="232"/>
        <end position="257"/>
    </location>
</feature>
<evidence type="ECO:0000256" key="2">
    <source>
        <dbReference type="ARBA" id="ARBA00022448"/>
    </source>
</evidence>
<gene>
    <name evidence="9" type="ORF">HMPREF9290_0831</name>
</gene>
<evidence type="ECO:0000259" key="8">
    <source>
        <dbReference type="PROSITE" id="PS50928"/>
    </source>
</evidence>